<keyword evidence="4" id="KW-1185">Reference proteome</keyword>
<feature type="region of interest" description="Disordered" evidence="1">
    <location>
        <begin position="1"/>
        <end position="44"/>
    </location>
</feature>
<feature type="compositionally biased region" description="Low complexity" evidence="1">
    <location>
        <begin position="19"/>
        <end position="29"/>
    </location>
</feature>
<dbReference type="Proteomes" id="UP001142055">
    <property type="component" value="Chromosome 3"/>
</dbReference>
<sequence length="461" mass="52342">MDNVPKRLNASKTSVMKRSSTSSSSSSSSNGNCDTHSRSKSKSHETIKNVDGLCVRHVSKKRYDYGLHTVTIDTSGRCVDPRIISEQWMNAWRDAEMSRQRFSVENVFRVDSVANIFLDLVRDFKENQLNERGLFATEDDLETPYSYIEILVEQTIAIVRSEPKMLMLNAPLYVIGDLQGNLCDLFLLESNFFRSVPILPHTVLFLGNYSGEFPNGIECILYLFALKVVMPNKIYLLRGRNEIRHAYDPLFRELSTKYGTTFGPKIYEQVHRAFDTFPVAALVEESVLCTHSGIPQLPPDRTLISELNGPNIAVQHRNPAETFPRGYELIVNVPLTYRATGEQRQNNHQNNHHTQAGFVAGHNQKFYFSRYAFSAFLENNGLDYLLRSHNPCEDGFAICFRYRCCTIFSCRKSSPILAVAQFNESRHKIRFIRIRADNPKTSTNKGGSAKGSSCSQSKSSE</sequence>
<evidence type="ECO:0000259" key="2">
    <source>
        <dbReference type="SMART" id="SM00156"/>
    </source>
</evidence>
<dbReference type="GO" id="GO:0016787">
    <property type="term" value="F:hydrolase activity"/>
    <property type="evidence" value="ECO:0007669"/>
    <property type="project" value="InterPro"/>
</dbReference>
<feature type="compositionally biased region" description="Low complexity" evidence="1">
    <location>
        <begin position="445"/>
        <end position="461"/>
    </location>
</feature>
<proteinExistence type="predicted"/>
<comment type="caution">
    <text evidence="3">The sequence shown here is derived from an EMBL/GenBank/DDBJ whole genome shotgun (WGS) entry which is preliminary data.</text>
</comment>
<feature type="domain" description="Serine/threonine specific protein phosphatases" evidence="2">
    <location>
        <begin position="143"/>
        <end position="438"/>
    </location>
</feature>
<feature type="region of interest" description="Disordered" evidence="1">
    <location>
        <begin position="435"/>
        <end position="461"/>
    </location>
</feature>
<evidence type="ECO:0000313" key="4">
    <source>
        <dbReference type="Proteomes" id="UP001142055"/>
    </source>
</evidence>
<protein>
    <recommendedName>
        <fullName evidence="2">Serine/threonine specific protein phosphatases domain-containing protein</fullName>
    </recommendedName>
</protein>
<dbReference type="InterPro" id="IPR006186">
    <property type="entry name" value="Ser/Thr-sp_prot-phosphatase"/>
</dbReference>
<dbReference type="InterPro" id="IPR004843">
    <property type="entry name" value="Calcineurin-like_PHP"/>
</dbReference>
<gene>
    <name evidence="3" type="ORF">RDWZM_009553</name>
</gene>
<dbReference type="PANTHER" id="PTHR11668:SF496">
    <property type="entry name" value="SERINE_THREONINE-PROTEIN PHOSPHATASE"/>
    <property type="match status" value="1"/>
</dbReference>
<evidence type="ECO:0000256" key="1">
    <source>
        <dbReference type="SAM" id="MobiDB-lite"/>
    </source>
</evidence>
<dbReference type="Pfam" id="PF00149">
    <property type="entry name" value="Metallophos"/>
    <property type="match status" value="1"/>
</dbReference>
<dbReference type="InterPro" id="IPR050341">
    <property type="entry name" value="PP1_catalytic_subunit"/>
</dbReference>
<dbReference type="PRINTS" id="PR00114">
    <property type="entry name" value="STPHPHTASE"/>
</dbReference>
<dbReference type="Gene3D" id="3.60.21.10">
    <property type="match status" value="1"/>
</dbReference>
<dbReference type="SMART" id="SM00156">
    <property type="entry name" value="PP2Ac"/>
    <property type="match status" value="1"/>
</dbReference>
<dbReference type="PANTHER" id="PTHR11668">
    <property type="entry name" value="SERINE/THREONINE PROTEIN PHOSPHATASE"/>
    <property type="match status" value="1"/>
</dbReference>
<name>A0A9Q0RME3_BLOTA</name>
<accession>A0A9Q0RME3</accession>
<dbReference type="AlphaFoldDB" id="A0A9Q0RME3"/>
<evidence type="ECO:0000313" key="3">
    <source>
        <dbReference type="EMBL" id="KAJ6218396.1"/>
    </source>
</evidence>
<dbReference type="EMBL" id="JAPWDV010000003">
    <property type="protein sequence ID" value="KAJ6218396.1"/>
    <property type="molecule type" value="Genomic_DNA"/>
</dbReference>
<dbReference type="CDD" id="cd00144">
    <property type="entry name" value="MPP_PPP_family"/>
    <property type="match status" value="1"/>
</dbReference>
<reference evidence="3" key="1">
    <citation type="submission" date="2022-12" db="EMBL/GenBank/DDBJ databases">
        <title>Genome assemblies of Blomia tropicalis.</title>
        <authorList>
            <person name="Cui Y."/>
        </authorList>
    </citation>
    <scope>NUCLEOTIDE SEQUENCE</scope>
    <source>
        <tissue evidence="3">Adult mites</tissue>
    </source>
</reference>
<organism evidence="3 4">
    <name type="scientific">Blomia tropicalis</name>
    <name type="common">Mite</name>
    <dbReference type="NCBI Taxonomy" id="40697"/>
    <lineage>
        <taxon>Eukaryota</taxon>
        <taxon>Metazoa</taxon>
        <taxon>Ecdysozoa</taxon>
        <taxon>Arthropoda</taxon>
        <taxon>Chelicerata</taxon>
        <taxon>Arachnida</taxon>
        <taxon>Acari</taxon>
        <taxon>Acariformes</taxon>
        <taxon>Sarcoptiformes</taxon>
        <taxon>Astigmata</taxon>
        <taxon>Glycyphagoidea</taxon>
        <taxon>Echimyopodidae</taxon>
        <taxon>Blomia</taxon>
    </lineage>
</organism>
<dbReference type="InterPro" id="IPR029052">
    <property type="entry name" value="Metallo-depent_PP-like"/>
</dbReference>
<dbReference type="SUPFAM" id="SSF56300">
    <property type="entry name" value="Metallo-dependent phosphatases"/>
    <property type="match status" value="1"/>
</dbReference>